<feature type="domain" description="EamA" evidence="7">
    <location>
        <begin position="13"/>
        <end position="153"/>
    </location>
</feature>
<evidence type="ECO:0000256" key="1">
    <source>
        <dbReference type="ARBA" id="ARBA00004141"/>
    </source>
</evidence>
<dbReference type="AlphaFoldDB" id="A0A833RQ82"/>
<evidence type="ECO:0000259" key="7">
    <source>
        <dbReference type="Pfam" id="PF00892"/>
    </source>
</evidence>
<feature type="transmembrane region" description="Helical" evidence="6">
    <location>
        <begin position="181"/>
        <end position="203"/>
    </location>
</feature>
<feature type="transmembrane region" description="Helical" evidence="6">
    <location>
        <begin position="70"/>
        <end position="87"/>
    </location>
</feature>
<dbReference type="SUPFAM" id="SSF103481">
    <property type="entry name" value="Multidrug resistance efflux transporter EmrE"/>
    <property type="match status" value="2"/>
</dbReference>
<feature type="transmembrane region" description="Helical" evidence="6">
    <location>
        <begin position="277"/>
        <end position="295"/>
    </location>
</feature>
<feature type="transmembrane region" description="Helical" evidence="6">
    <location>
        <begin position="137"/>
        <end position="155"/>
    </location>
</feature>
<feature type="domain" description="EamA" evidence="7">
    <location>
        <begin position="184"/>
        <end position="320"/>
    </location>
</feature>
<accession>A0A833RQ82</accession>
<evidence type="ECO:0000313" key="8">
    <source>
        <dbReference type="EMBL" id="KAF3339218.1"/>
    </source>
</evidence>
<dbReference type="InterPro" id="IPR037185">
    <property type="entry name" value="EmrE-like"/>
</dbReference>
<name>A0A833RQ82_9POAL</name>
<sequence>MAFSLADYKPSLAMVACQCIFAVMNLLGKAAFNQGFSSLVFAVYRQSIASLAVLPPLFFAKGRGVTGMPLSLKGFCLLFIAALFGGTGNKILQYIGLELGNASLSSVMGNMIPVTTFVMAASVGLEKVELRSLRTWAKIIGTIVCFGGTMILTFYKGPGFLNLSNAYINSVTALYSVSYRWILAVVCLLGSASCWSLWLILQVPISKFIDHLPQTVSLCFLSSLQSATIVFFLEPNLSAWKINTVTELSACLFSGVFGTAVGFYLQSWCVSVRGPVYCAMFMPLNTVITVILATITLHEELHIGSLIGAVAIFGGMYMVLWGKAEDVTGEGNDPTQTVGVSEVTISIDGKEDHGEHSTRRPLLLKTQAKKLDVSNSMFYVAGKVSSDMGCMSV</sequence>
<keyword evidence="3 6" id="KW-0812">Transmembrane</keyword>
<comment type="caution">
    <text evidence="8">The sequence shown here is derived from an EMBL/GenBank/DDBJ whole genome shotgun (WGS) entry which is preliminary data.</text>
</comment>
<evidence type="ECO:0000256" key="6">
    <source>
        <dbReference type="RuleBase" id="RU363077"/>
    </source>
</evidence>
<keyword evidence="9" id="KW-1185">Reference proteome</keyword>
<organism evidence="8 9">
    <name type="scientific">Carex littledalei</name>
    <dbReference type="NCBI Taxonomy" id="544730"/>
    <lineage>
        <taxon>Eukaryota</taxon>
        <taxon>Viridiplantae</taxon>
        <taxon>Streptophyta</taxon>
        <taxon>Embryophyta</taxon>
        <taxon>Tracheophyta</taxon>
        <taxon>Spermatophyta</taxon>
        <taxon>Magnoliopsida</taxon>
        <taxon>Liliopsida</taxon>
        <taxon>Poales</taxon>
        <taxon>Cyperaceae</taxon>
        <taxon>Cyperoideae</taxon>
        <taxon>Cariceae</taxon>
        <taxon>Carex</taxon>
        <taxon>Carex subgen. Euthyceras</taxon>
    </lineage>
</organism>
<comment type="similarity">
    <text evidence="2 6">Belongs to the drug/metabolite transporter (DMT) superfamily. Plant drug/metabolite exporter (P-DME) (TC 2.A.7.4) family.</text>
</comment>
<dbReference type="PANTHER" id="PTHR31218">
    <property type="entry name" value="WAT1-RELATED PROTEIN"/>
    <property type="match status" value="1"/>
</dbReference>
<dbReference type="EMBL" id="SWLB01000004">
    <property type="protein sequence ID" value="KAF3339218.1"/>
    <property type="molecule type" value="Genomic_DNA"/>
</dbReference>
<evidence type="ECO:0000256" key="2">
    <source>
        <dbReference type="ARBA" id="ARBA00007635"/>
    </source>
</evidence>
<dbReference type="GO" id="GO:0016020">
    <property type="term" value="C:membrane"/>
    <property type="evidence" value="ECO:0007669"/>
    <property type="project" value="UniProtKB-SubCell"/>
</dbReference>
<evidence type="ECO:0000256" key="3">
    <source>
        <dbReference type="ARBA" id="ARBA00022692"/>
    </source>
</evidence>
<protein>
    <recommendedName>
        <fullName evidence="6">WAT1-related protein</fullName>
    </recommendedName>
</protein>
<feature type="transmembrane region" description="Helical" evidence="6">
    <location>
        <begin position="107"/>
        <end position="125"/>
    </location>
</feature>
<dbReference type="InterPro" id="IPR000620">
    <property type="entry name" value="EamA_dom"/>
</dbReference>
<comment type="subcellular location">
    <subcellularLocation>
        <location evidence="1 6">Membrane</location>
        <topology evidence="1 6">Multi-pass membrane protein</topology>
    </subcellularLocation>
</comment>
<reference evidence="8" key="1">
    <citation type="submission" date="2020-01" db="EMBL/GenBank/DDBJ databases">
        <title>Genome sequence of Kobresia littledalei, the first chromosome-level genome in the family Cyperaceae.</title>
        <authorList>
            <person name="Qu G."/>
        </authorList>
    </citation>
    <scope>NUCLEOTIDE SEQUENCE</scope>
    <source>
        <strain evidence="8">C.B.Clarke</strain>
        <tissue evidence="8">Leaf</tissue>
    </source>
</reference>
<evidence type="ECO:0000256" key="4">
    <source>
        <dbReference type="ARBA" id="ARBA00022989"/>
    </source>
</evidence>
<dbReference type="Pfam" id="PF00892">
    <property type="entry name" value="EamA"/>
    <property type="match status" value="2"/>
</dbReference>
<keyword evidence="4 6" id="KW-1133">Transmembrane helix</keyword>
<feature type="transmembrane region" description="Helical" evidence="6">
    <location>
        <begin position="301"/>
        <end position="320"/>
    </location>
</feature>
<dbReference type="GO" id="GO:0022857">
    <property type="term" value="F:transmembrane transporter activity"/>
    <property type="evidence" value="ECO:0007669"/>
    <property type="project" value="InterPro"/>
</dbReference>
<keyword evidence="5 6" id="KW-0472">Membrane</keyword>
<feature type="transmembrane region" description="Helical" evidence="6">
    <location>
        <begin position="12"/>
        <end position="32"/>
    </location>
</feature>
<feature type="transmembrane region" description="Helical" evidence="6">
    <location>
        <begin position="245"/>
        <end position="265"/>
    </location>
</feature>
<dbReference type="Proteomes" id="UP000623129">
    <property type="component" value="Unassembled WGS sequence"/>
</dbReference>
<dbReference type="OrthoDB" id="627331at2759"/>
<gene>
    <name evidence="8" type="ORF">FCM35_KLT16689</name>
</gene>
<proteinExistence type="inferred from homology"/>
<evidence type="ECO:0000313" key="9">
    <source>
        <dbReference type="Proteomes" id="UP000623129"/>
    </source>
</evidence>
<feature type="transmembrane region" description="Helical" evidence="6">
    <location>
        <begin position="215"/>
        <end position="233"/>
    </location>
</feature>
<evidence type="ECO:0000256" key="5">
    <source>
        <dbReference type="ARBA" id="ARBA00023136"/>
    </source>
</evidence>
<dbReference type="InterPro" id="IPR030184">
    <property type="entry name" value="WAT1-related"/>
</dbReference>